<dbReference type="Proteomes" id="UP000016943">
    <property type="component" value="Chromosome"/>
</dbReference>
<dbReference type="Pfam" id="PF00501">
    <property type="entry name" value="AMP-binding"/>
    <property type="match status" value="1"/>
</dbReference>
<keyword evidence="6" id="KW-1185">Reference proteome</keyword>
<dbReference type="AlphaFoldDB" id="U3GSI2"/>
<evidence type="ECO:0000313" key="6">
    <source>
        <dbReference type="Proteomes" id="UP000016943"/>
    </source>
</evidence>
<dbReference type="InterPro" id="IPR025110">
    <property type="entry name" value="AMP-bd_C"/>
</dbReference>
<keyword evidence="2" id="KW-0436">Ligase</keyword>
<accession>U3GSI2</accession>
<dbReference type="GO" id="GO:0031956">
    <property type="term" value="F:medium-chain fatty acid-CoA ligase activity"/>
    <property type="evidence" value="ECO:0007669"/>
    <property type="project" value="TreeGrafter"/>
</dbReference>
<feature type="domain" description="AMP-dependent synthetase/ligase" evidence="3">
    <location>
        <begin position="51"/>
        <end position="229"/>
    </location>
</feature>
<dbReference type="InterPro" id="IPR000873">
    <property type="entry name" value="AMP-dep_synth/lig_dom"/>
</dbReference>
<dbReference type="PROSITE" id="PS00455">
    <property type="entry name" value="AMP_BINDING"/>
    <property type="match status" value="1"/>
</dbReference>
<dbReference type="GeneID" id="78249080"/>
<proteinExistence type="inferred from homology"/>
<protein>
    <recommendedName>
        <fullName evidence="7">AMP-dependent synthetase/ligase domain-containing protein</fullName>
    </recommendedName>
</protein>
<dbReference type="PANTHER" id="PTHR43201">
    <property type="entry name" value="ACYL-COA SYNTHETASE"/>
    <property type="match status" value="1"/>
</dbReference>
<feature type="domain" description="AMP-binding enzyme C-terminal" evidence="4">
    <location>
        <begin position="301"/>
        <end position="370"/>
    </location>
</feature>
<dbReference type="PANTHER" id="PTHR43201:SF5">
    <property type="entry name" value="MEDIUM-CHAIN ACYL-COA LIGASE ACSF2, MITOCHONDRIAL"/>
    <property type="match status" value="1"/>
</dbReference>
<dbReference type="InterPro" id="IPR020845">
    <property type="entry name" value="AMP-binding_CS"/>
</dbReference>
<dbReference type="GO" id="GO:0006631">
    <property type="term" value="P:fatty acid metabolic process"/>
    <property type="evidence" value="ECO:0007669"/>
    <property type="project" value="TreeGrafter"/>
</dbReference>
<sequence length="383" mass="39949">MGRLLFTLPVSPQSPELILDDLEQALAGFSTFTPVPLGSHPHEALGVGKPIDEDVALVVATSGSTGVPKGALLSPTNLVSSADATHEALGGPGVWLLALPAHHIAGIQVLVRSLVAGTVPISIDVSKGFDVSVFARAARKLDAEAGAFRRYTALVPLQLRKALESLEGIEALRLFDAILIGGAPLDENTRVSCERLGINVVRTYGSSETSGGIIYDGRPLPGARMALAGERVAVSGPMVARGYRTFEGAPALPASALGAFRPDGWFVTSDTGVIEDGVLRVTGRVDTVIDSGGLKLHPEVLEHALMAVPGVDAAVVVGVPDERLGQAICAVYSGTLSPGEVVEALDDVPRWQLPKRLLRVGSVPVTGPGKPDRQAIVRLFMES</sequence>
<dbReference type="Pfam" id="PF13193">
    <property type="entry name" value="AMP-binding_C"/>
    <property type="match status" value="1"/>
</dbReference>
<dbReference type="InterPro" id="IPR045851">
    <property type="entry name" value="AMP-bd_C_sf"/>
</dbReference>
<organism evidence="5 6">
    <name type="scientific">Corynebacterium argentoratense DSM 44202</name>
    <dbReference type="NCBI Taxonomy" id="1348662"/>
    <lineage>
        <taxon>Bacteria</taxon>
        <taxon>Bacillati</taxon>
        <taxon>Actinomycetota</taxon>
        <taxon>Actinomycetes</taxon>
        <taxon>Mycobacteriales</taxon>
        <taxon>Corynebacteriaceae</taxon>
        <taxon>Corynebacterium</taxon>
    </lineage>
</organism>
<dbReference type="HOGENOM" id="CLU_000022_59_3_11"/>
<evidence type="ECO:0000256" key="1">
    <source>
        <dbReference type="ARBA" id="ARBA00006432"/>
    </source>
</evidence>
<gene>
    <name evidence="5" type="ORF">CARG_01015</name>
</gene>
<dbReference type="STRING" id="1348662.CARG_01015"/>
<dbReference type="RefSeq" id="WP_020975522.1">
    <property type="nucleotide sequence ID" value="NC_022198.1"/>
</dbReference>
<dbReference type="Gene3D" id="3.30.300.30">
    <property type="match status" value="1"/>
</dbReference>
<dbReference type="PATRIC" id="fig|1348662.3.peg.198"/>
<evidence type="ECO:0000259" key="3">
    <source>
        <dbReference type="Pfam" id="PF00501"/>
    </source>
</evidence>
<dbReference type="OrthoDB" id="9803968at2"/>
<dbReference type="EMBL" id="CP006365">
    <property type="protein sequence ID" value="AGU14400.1"/>
    <property type="molecule type" value="Genomic_DNA"/>
</dbReference>
<evidence type="ECO:0000313" key="5">
    <source>
        <dbReference type="EMBL" id="AGU14400.1"/>
    </source>
</evidence>
<dbReference type="Gene3D" id="3.40.50.12780">
    <property type="entry name" value="N-terminal domain of ligase-like"/>
    <property type="match status" value="1"/>
</dbReference>
<dbReference type="InterPro" id="IPR042099">
    <property type="entry name" value="ANL_N_sf"/>
</dbReference>
<evidence type="ECO:0000259" key="4">
    <source>
        <dbReference type="Pfam" id="PF13193"/>
    </source>
</evidence>
<dbReference type="SUPFAM" id="SSF56801">
    <property type="entry name" value="Acetyl-CoA synthetase-like"/>
    <property type="match status" value="1"/>
</dbReference>
<evidence type="ECO:0008006" key="7">
    <source>
        <dbReference type="Google" id="ProtNLM"/>
    </source>
</evidence>
<dbReference type="NCBIfam" id="NF005877">
    <property type="entry name" value="PRK07824.1"/>
    <property type="match status" value="1"/>
</dbReference>
<reference evidence="5 6" key="1">
    <citation type="journal article" date="2013" name="Genome Announc.">
        <title>Whole-Genome Sequence of the Clinical Strain Corynebacterium argentoratense DSM 44202, Isolated from a Human Throat Specimen.</title>
        <authorList>
            <person name="Bomholt C."/>
            <person name="Glaub A."/>
            <person name="Gravermann K."/>
            <person name="Albersmeier A."/>
            <person name="Brinkrolf K."/>
            <person name="Ruckert C."/>
            <person name="Tauch A."/>
        </authorList>
    </citation>
    <scope>NUCLEOTIDE SEQUENCE [LARGE SCALE GENOMIC DNA]</scope>
    <source>
        <strain evidence="5">DSM 44202</strain>
    </source>
</reference>
<dbReference type="eggNOG" id="COG0318">
    <property type="taxonomic scope" value="Bacteria"/>
</dbReference>
<dbReference type="KEGG" id="caz:CARG_01015"/>
<evidence type="ECO:0000256" key="2">
    <source>
        <dbReference type="ARBA" id="ARBA00022598"/>
    </source>
</evidence>
<name>U3GSI2_9CORY</name>
<comment type="similarity">
    <text evidence="1">Belongs to the ATP-dependent AMP-binding enzyme family.</text>
</comment>